<keyword evidence="2" id="KW-0378">Hydrolase</keyword>
<evidence type="ECO:0000256" key="1">
    <source>
        <dbReference type="ARBA" id="ARBA00005519"/>
    </source>
</evidence>
<reference evidence="2 3" key="1">
    <citation type="journal article" date="2010" name="Stand. Genomic Sci.">
        <title>Complete genome sequence of Ignisphaera aggregans type strain (AQ1.S1).</title>
        <authorList>
            <person name="Goker M."/>
            <person name="Held B."/>
            <person name="Lapidus A."/>
            <person name="Nolan M."/>
            <person name="Spring S."/>
            <person name="Yasawong M."/>
            <person name="Lucas S."/>
            <person name="Glavina Del Rio T."/>
            <person name="Tice H."/>
            <person name="Cheng J.F."/>
            <person name="Goodwin L."/>
            <person name="Tapia R."/>
            <person name="Pitluck S."/>
            <person name="Liolios K."/>
            <person name="Ivanova N."/>
            <person name="Mavromatis K."/>
            <person name="Mikhailova N."/>
            <person name="Pati A."/>
            <person name="Chen A."/>
            <person name="Palaniappan K."/>
            <person name="Brambilla E."/>
            <person name="Land M."/>
            <person name="Hauser L."/>
            <person name="Chang Y.J."/>
            <person name="Jeffries C.D."/>
            <person name="Brettin T."/>
            <person name="Detter J.C."/>
            <person name="Han C."/>
            <person name="Rohde M."/>
            <person name="Sikorski J."/>
            <person name="Woyke T."/>
            <person name="Bristow J."/>
            <person name="Eisen J.A."/>
            <person name="Markowitz V."/>
            <person name="Hugenholtz P."/>
            <person name="Kyrpides N.C."/>
            <person name="Klenk H.P."/>
        </authorList>
    </citation>
    <scope>NUCLEOTIDE SEQUENCE [LARGE SCALE GENOMIC DNA]</scope>
    <source>
        <strain evidence="3">DSM 17230 / JCM 13409 / AQ1.S1</strain>
    </source>
</reference>
<dbReference type="GO" id="GO:0008810">
    <property type="term" value="F:cellulase activity"/>
    <property type="evidence" value="ECO:0007669"/>
    <property type="project" value="InterPro"/>
</dbReference>
<dbReference type="HOGENOM" id="CLU_854244_0_0_2"/>
<evidence type="ECO:0000313" key="2">
    <source>
        <dbReference type="EMBL" id="ADM28608.1"/>
    </source>
</evidence>
<protein>
    <submittedName>
        <fullName evidence="2">Glycoside hydrolase family 12</fullName>
    </submittedName>
</protein>
<gene>
    <name evidence="2" type="ordered locus">Igag_1811</name>
</gene>
<dbReference type="Proteomes" id="UP000001304">
    <property type="component" value="Chromosome"/>
</dbReference>
<accession>E0SSM3</accession>
<sequence length="318" mass="36248">MSLKHFGLIQLVPPLLDGVAETDINNINLWINIGLASVDPNLWGLRRYKGVGGIVGKAIARAVKGKGVLFHTEIDMGGIPVEPYNVAAYHEVIYGYKPWEYFEGHPHTPKILELPMKVRNIYDSVIISYTNHDIKRHNTWINLAYDIWLTRDAKDMTCSKGDVELMIWLYRSQDLNPAGEVVETIDMPIILDNKITTTSVDIYLQPTMLLPPGTVGGWTYIALKFVRPVTKGVVALNLTEIMQIVREVLAKHTPDMWSREKFDELYIRSIELGTEVFFGSTINVEWDLNEFYLAVFPVKMDIEKAFKIILDPVQIFKV</sequence>
<dbReference type="InterPro" id="IPR013319">
    <property type="entry name" value="GH11/12"/>
</dbReference>
<name>E0SSM3_IGNAA</name>
<dbReference type="SUPFAM" id="SSF49899">
    <property type="entry name" value="Concanavalin A-like lectins/glucanases"/>
    <property type="match status" value="1"/>
</dbReference>
<dbReference type="Gene3D" id="2.60.120.180">
    <property type="match status" value="1"/>
</dbReference>
<proteinExistence type="inferred from homology"/>
<dbReference type="BioCyc" id="IAGG583356:GHAH-1799-MONOMER"/>
<organism evidence="2 3">
    <name type="scientific">Ignisphaera aggregans (strain DSM 17230 / JCM 13409 / AQ1.S1)</name>
    <dbReference type="NCBI Taxonomy" id="583356"/>
    <lineage>
        <taxon>Archaea</taxon>
        <taxon>Thermoproteota</taxon>
        <taxon>Thermoprotei</taxon>
        <taxon>Desulfurococcales</taxon>
        <taxon>Desulfurococcaceae</taxon>
        <taxon>Ignisphaera</taxon>
    </lineage>
</organism>
<evidence type="ECO:0000313" key="3">
    <source>
        <dbReference type="Proteomes" id="UP000001304"/>
    </source>
</evidence>
<dbReference type="InterPro" id="IPR002594">
    <property type="entry name" value="GH12"/>
</dbReference>
<comment type="similarity">
    <text evidence="1">Belongs to the glycosyl hydrolase 12 (cellulase H) family.</text>
</comment>
<dbReference type="EMBL" id="CP002098">
    <property type="protein sequence ID" value="ADM28608.1"/>
    <property type="molecule type" value="Genomic_DNA"/>
</dbReference>
<dbReference type="KEGG" id="iag:Igag_1811"/>
<dbReference type="CAZy" id="GH12">
    <property type="family name" value="Glycoside Hydrolase Family 12"/>
</dbReference>
<dbReference type="GO" id="GO:0000272">
    <property type="term" value="P:polysaccharide catabolic process"/>
    <property type="evidence" value="ECO:0007669"/>
    <property type="project" value="InterPro"/>
</dbReference>
<keyword evidence="3" id="KW-1185">Reference proteome</keyword>
<dbReference type="AlphaFoldDB" id="E0SSM3"/>
<dbReference type="InterPro" id="IPR013320">
    <property type="entry name" value="ConA-like_dom_sf"/>
</dbReference>
<dbReference type="Pfam" id="PF01670">
    <property type="entry name" value="Glyco_hydro_12"/>
    <property type="match status" value="1"/>
</dbReference>